<evidence type="ECO:0000256" key="3">
    <source>
        <dbReference type="ARBA" id="ARBA00022630"/>
    </source>
</evidence>
<evidence type="ECO:0000256" key="5">
    <source>
        <dbReference type="ARBA" id="ARBA00023002"/>
    </source>
</evidence>
<dbReference type="GO" id="GO:0019478">
    <property type="term" value="P:D-amino acid catabolic process"/>
    <property type="evidence" value="ECO:0007669"/>
    <property type="project" value="TreeGrafter"/>
</dbReference>
<dbReference type="GO" id="GO:0005737">
    <property type="term" value="C:cytoplasm"/>
    <property type="evidence" value="ECO:0007669"/>
    <property type="project" value="TreeGrafter"/>
</dbReference>
<feature type="domain" description="FAD dependent oxidoreductase" evidence="7">
    <location>
        <begin position="8"/>
        <end position="323"/>
    </location>
</feature>
<dbReference type="PROSITE" id="PS00677">
    <property type="entry name" value="DAO"/>
    <property type="match status" value="1"/>
</dbReference>
<keyword evidence="3" id="KW-0285">Flavoprotein</keyword>
<feature type="binding site" evidence="6">
    <location>
        <position position="227"/>
    </location>
    <ligand>
        <name>D-dopa</name>
        <dbReference type="ChEBI" id="CHEBI:149689"/>
    </ligand>
</feature>
<feature type="binding site" evidence="6">
    <location>
        <position position="188"/>
    </location>
    <ligand>
        <name>FAD</name>
        <dbReference type="ChEBI" id="CHEBI:57692"/>
    </ligand>
</feature>
<dbReference type="EMBL" id="GECZ01009010">
    <property type="protein sequence ID" value="JAS60759.1"/>
    <property type="molecule type" value="Transcribed_RNA"/>
</dbReference>
<evidence type="ECO:0000256" key="1">
    <source>
        <dbReference type="ARBA" id="ARBA00001974"/>
    </source>
</evidence>
<protein>
    <recommendedName>
        <fullName evidence="7">FAD dependent oxidoreductase domain-containing protein</fullName>
    </recommendedName>
</protein>
<feature type="binding site" evidence="6">
    <location>
        <position position="283"/>
    </location>
    <ligand>
        <name>D-serine</name>
        <dbReference type="ChEBI" id="CHEBI:35247"/>
    </ligand>
</feature>
<dbReference type="InterPro" id="IPR006181">
    <property type="entry name" value="D-amino_acid_oxidase_CS"/>
</dbReference>
<dbReference type="InterPro" id="IPR023209">
    <property type="entry name" value="DAO"/>
</dbReference>
<dbReference type="PIRSF" id="PIRSF000189">
    <property type="entry name" value="D-aa_oxidase"/>
    <property type="match status" value="1"/>
</dbReference>
<dbReference type="GO" id="GO:0003884">
    <property type="term" value="F:D-amino-acid oxidase activity"/>
    <property type="evidence" value="ECO:0007669"/>
    <property type="project" value="InterPro"/>
</dbReference>
<comment type="similarity">
    <text evidence="2">Belongs to the DAMOX/DASOX family.</text>
</comment>
<comment type="cofactor">
    <cofactor evidence="1 6">
        <name>FAD</name>
        <dbReference type="ChEBI" id="CHEBI:57692"/>
    </cofactor>
</comment>
<feature type="binding site" evidence="6">
    <location>
        <begin position="54"/>
        <end position="56"/>
    </location>
    <ligand>
        <name>FAD</name>
        <dbReference type="ChEBI" id="CHEBI:57692"/>
    </ligand>
</feature>
<name>A0A1B6GE92_9HEMI</name>
<dbReference type="AlphaFoldDB" id="A0A1B6GE92"/>
<keyword evidence="5" id="KW-0560">Oxidoreductase</keyword>
<dbReference type="PANTHER" id="PTHR11530">
    <property type="entry name" value="D-AMINO ACID OXIDASE"/>
    <property type="match status" value="1"/>
</dbReference>
<dbReference type="Gene3D" id="3.30.9.10">
    <property type="entry name" value="D-Amino Acid Oxidase, subunit A, domain 2"/>
    <property type="match status" value="1"/>
</dbReference>
<feature type="binding site" evidence="6">
    <location>
        <begin position="49"/>
        <end position="50"/>
    </location>
    <ligand>
        <name>FAD</name>
        <dbReference type="ChEBI" id="CHEBI:57692"/>
    </ligand>
</feature>
<evidence type="ECO:0000256" key="2">
    <source>
        <dbReference type="ARBA" id="ARBA00006730"/>
    </source>
</evidence>
<keyword evidence="4 6" id="KW-0274">FAD</keyword>
<dbReference type="GO" id="GO:0071949">
    <property type="term" value="F:FAD binding"/>
    <property type="evidence" value="ECO:0007669"/>
    <property type="project" value="InterPro"/>
</dbReference>
<dbReference type="Gene3D" id="3.40.50.720">
    <property type="entry name" value="NAD(P)-binding Rossmann-like Domain"/>
    <property type="match status" value="1"/>
</dbReference>
<dbReference type="InterPro" id="IPR006076">
    <property type="entry name" value="FAD-dep_OxRdtase"/>
</dbReference>
<dbReference type="PANTHER" id="PTHR11530:SF17">
    <property type="entry name" value="RE49860P"/>
    <property type="match status" value="1"/>
</dbReference>
<evidence type="ECO:0000313" key="8">
    <source>
        <dbReference type="EMBL" id="JAS60759.1"/>
    </source>
</evidence>
<sequence length="336" mass="37294">ISLLKMSVAVVGAGIVGLTTAAHIQDLLPNVKPIFQVTVIADKFNTETTSDGAAGLFYPESNFKGPTPSSAKEWIKYSYKYYEDFLNQDCGVFEISGYVLSTISEDEVKNDLMDGAVPEYRRATRQEMLNYLGNWKYGTFMRSLLIRCRTFLPWLTERIKSKGGQIINKKIEDLSELKGRYDVVVNCTGLQAKFLCGDDLIAPLRGQIIKVKAPNIDRFLLTSELSYIIPNCDGLVTLGGTKQLGVWNTSISAHDAKGIRSRCNAILPELENAPVAWEWAGLRPYRQSVRLEPEIRDGLKIVHNYGHGAQGVTAAPGSARDAAMYVQQLLQVQPKL</sequence>
<organism evidence="8">
    <name type="scientific">Cuerna arida</name>
    <dbReference type="NCBI Taxonomy" id="1464854"/>
    <lineage>
        <taxon>Eukaryota</taxon>
        <taxon>Metazoa</taxon>
        <taxon>Ecdysozoa</taxon>
        <taxon>Arthropoda</taxon>
        <taxon>Hexapoda</taxon>
        <taxon>Insecta</taxon>
        <taxon>Pterygota</taxon>
        <taxon>Neoptera</taxon>
        <taxon>Paraneoptera</taxon>
        <taxon>Hemiptera</taxon>
        <taxon>Auchenorrhyncha</taxon>
        <taxon>Membracoidea</taxon>
        <taxon>Cicadellidae</taxon>
        <taxon>Cicadellinae</taxon>
        <taxon>Proconiini</taxon>
        <taxon>Cuerna</taxon>
    </lineage>
</organism>
<feature type="non-terminal residue" evidence="8">
    <location>
        <position position="1"/>
    </location>
</feature>
<proteinExistence type="inferred from homology"/>
<evidence type="ECO:0000256" key="6">
    <source>
        <dbReference type="PIRSR" id="PIRSR000189-1"/>
    </source>
</evidence>
<dbReference type="SUPFAM" id="SSF54373">
    <property type="entry name" value="FAD-linked reductases, C-terminal domain"/>
    <property type="match status" value="1"/>
</dbReference>
<gene>
    <name evidence="8" type="ORF">g.16959</name>
</gene>
<accession>A0A1B6GE92</accession>
<dbReference type="Pfam" id="PF01266">
    <property type="entry name" value="DAO"/>
    <property type="match status" value="1"/>
</dbReference>
<dbReference type="SUPFAM" id="SSF51971">
    <property type="entry name" value="Nucleotide-binding domain"/>
    <property type="match status" value="1"/>
</dbReference>
<evidence type="ECO:0000256" key="4">
    <source>
        <dbReference type="ARBA" id="ARBA00022827"/>
    </source>
</evidence>
<reference evidence="8" key="1">
    <citation type="submission" date="2015-11" db="EMBL/GenBank/DDBJ databases">
        <title>De novo transcriptome assembly of four potential Pierce s Disease insect vectors from Arizona vineyards.</title>
        <authorList>
            <person name="Tassone E.E."/>
        </authorList>
    </citation>
    <scope>NUCLEOTIDE SEQUENCE</scope>
</reference>
<evidence type="ECO:0000259" key="7">
    <source>
        <dbReference type="Pfam" id="PF01266"/>
    </source>
</evidence>